<accession>A0AAD6ZTI8</accession>
<dbReference type="EC" id="3.1.1.-" evidence="3"/>
<feature type="chain" id="PRO_5041782016" description="Carboxylic ester hydrolase" evidence="3">
    <location>
        <begin position="18"/>
        <end position="528"/>
    </location>
</feature>
<keyword evidence="3" id="KW-0732">Signal</keyword>
<evidence type="ECO:0000259" key="4">
    <source>
        <dbReference type="Pfam" id="PF00135"/>
    </source>
</evidence>
<dbReference type="PROSITE" id="PS00122">
    <property type="entry name" value="CARBOXYLESTERASE_B_1"/>
    <property type="match status" value="1"/>
</dbReference>
<keyword evidence="2 3" id="KW-0378">Hydrolase</keyword>
<name>A0AAD6ZTI8_9AGAR</name>
<dbReference type="Proteomes" id="UP001218218">
    <property type="component" value="Unassembled WGS sequence"/>
</dbReference>
<evidence type="ECO:0000256" key="2">
    <source>
        <dbReference type="ARBA" id="ARBA00022801"/>
    </source>
</evidence>
<evidence type="ECO:0000256" key="1">
    <source>
        <dbReference type="ARBA" id="ARBA00005964"/>
    </source>
</evidence>
<proteinExistence type="inferred from homology"/>
<dbReference type="InterPro" id="IPR050309">
    <property type="entry name" value="Type-B_Carboxylest/Lipase"/>
</dbReference>
<evidence type="ECO:0000256" key="3">
    <source>
        <dbReference type="RuleBase" id="RU361235"/>
    </source>
</evidence>
<organism evidence="5 6">
    <name type="scientific">Mycena albidolilacea</name>
    <dbReference type="NCBI Taxonomy" id="1033008"/>
    <lineage>
        <taxon>Eukaryota</taxon>
        <taxon>Fungi</taxon>
        <taxon>Dikarya</taxon>
        <taxon>Basidiomycota</taxon>
        <taxon>Agaricomycotina</taxon>
        <taxon>Agaricomycetes</taxon>
        <taxon>Agaricomycetidae</taxon>
        <taxon>Agaricales</taxon>
        <taxon>Marasmiineae</taxon>
        <taxon>Mycenaceae</taxon>
        <taxon>Mycena</taxon>
    </lineage>
</organism>
<dbReference type="InterPro" id="IPR019826">
    <property type="entry name" value="Carboxylesterase_B_AS"/>
</dbReference>
<dbReference type="AlphaFoldDB" id="A0AAD6ZTI8"/>
<feature type="signal peptide" evidence="3">
    <location>
        <begin position="1"/>
        <end position="17"/>
    </location>
</feature>
<keyword evidence="6" id="KW-1185">Reference proteome</keyword>
<comment type="similarity">
    <text evidence="1 3">Belongs to the type-B carboxylesterase/lipase family.</text>
</comment>
<dbReference type="EMBL" id="JARIHO010000028">
    <property type="protein sequence ID" value="KAJ7339065.1"/>
    <property type="molecule type" value="Genomic_DNA"/>
</dbReference>
<feature type="domain" description="Carboxylesterase type B" evidence="4">
    <location>
        <begin position="23"/>
        <end position="517"/>
    </location>
</feature>
<evidence type="ECO:0000313" key="5">
    <source>
        <dbReference type="EMBL" id="KAJ7339065.1"/>
    </source>
</evidence>
<comment type="caution">
    <text evidence="5">The sequence shown here is derived from an EMBL/GenBank/DDBJ whole genome shotgun (WGS) entry which is preliminary data.</text>
</comment>
<protein>
    <recommendedName>
        <fullName evidence="3">Carboxylic ester hydrolase</fullName>
        <ecNumber evidence="3">3.1.1.-</ecNumber>
    </recommendedName>
</protein>
<dbReference type="InterPro" id="IPR029058">
    <property type="entry name" value="AB_hydrolase_fold"/>
</dbReference>
<evidence type="ECO:0000313" key="6">
    <source>
        <dbReference type="Proteomes" id="UP001218218"/>
    </source>
</evidence>
<gene>
    <name evidence="5" type="ORF">DFH08DRAFT_915762</name>
</gene>
<dbReference type="GO" id="GO:0016787">
    <property type="term" value="F:hydrolase activity"/>
    <property type="evidence" value="ECO:0007669"/>
    <property type="project" value="UniProtKB-KW"/>
</dbReference>
<dbReference type="Gene3D" id="3.40.50.1820">
    <property type="entry name" value="alpha/beta hydrolase"/>
    <property type="match status" value="1"/>
</dbReference>
<dbReference type="Pfam" id="PF00135">
    <property type="entry name" value="COesterase"/>
    <property type="match status" value="1"/>
</dbReference>
<reference evidence="5" key="1">
    <citation type="submission" date="2023-03" db="EMBL/GenBank/DDBJ databases">
        <title>Massive genome expansion in bonnet fungi (Mycena s.s.) driven by repeated elements and novel gene families across ecological guilds.</title>
        <authorList>
            <consortium name="Lawrence Berkeley National Laboratory"/>
            <person name="Harder C.B."/>
            <person name="Miyauchi S."/>
            <person name="Viragh M."/>
            <person name="Kuo A."/>
            <person name="Thoen E."/>
            <person name="Andreopoulos B."/>
            <person name="Lu D."/>
            <person name="Skrede I."/>
            <person name="Drula E."/>
            <person name="Henrissat B."/>
            <person name="Morin E."/>
            <person name="Kohler A."/>
            <person name="Barry K."/>
            <person name="LaButti K."/>
            <person name="Morin E."/>
            <person name="Salamov A."/>
            <person name="Lipzen A."/>
            <person name="Mereny Z."/>
            <person name="Hegedus B."/>
            <person name="Baldrian P."/>
            <person name="Stursova M."/>
            <person name="Weitz H."/>
            <person name="Taylor A."/>
            <person name="Grigoriev I.V."/>
            <person name="Nagy L.G."/>
            <person name="Martin F."/>
            <person name="Kauserud H."/>
        </authorList>
    </citation>
    <scope>NUCLEOTIDE SEQUENCE</scope>
    <source>
        <strain evidence="5">CBHHK002</strain>
    </source>
</reference>
<dbReference type="PANTHER" id="PTHR11559">
    <property type="entry name" value="CARBOXYLESTERASE"/>
    <property type="match status" value="1"/>
</dbReference>
<dbReference type="SUPFAM" id="SSF53474">
    <property type="entry name" value="alpha/beta-Hydrolases"/>
    <property type="match status" value="1"/>
</dbReference>
<dbReference type="InterPro" id="IPR002018">
    <property type="entry name" value="CarbesteraseB"/>
</dbReference>
<sequence>MLLRALGIGRLLATALAAVPFSTVTLDYGTFTGLTNASTGIIYFRGVRFADPPLGDLRWRAPVSPPSTHLGHVNASQFGPACIPTSASEAVPGATSEDCLFGNVFIPINTQPTSKLPVLVYFHGGGFEAGSAVGAPPDELIQGSAKPLIFVTFQYRLGQFGFLGGSEVAQDGLANAGLWDQRAALEWVQRYISSFGGDPGQVTIWGQSAGAGSTMYHLIAEGGKDKRLFHRVMGDSPPLLAMPANTDAFVENLFAQFAALAGCGGITNPLSCLRAAPTDRLALGGSSTLANRISALFPLGPILDGKFITQRPVEAFRDGHFVRVPVFFGSNTNEGTHWSAELHNPAANTSEPSATEDTVFNFLAGQWPGLTRATFARATSAALYPQTDFANFSLQGQQLYGEMRFICTAILITGTFRDVGLDAFGYHWDNPILGSDHAAELQMFYNLAEVFDPLDAELAIAMREYWTSFATDGVPRAKGSPVWKTAGTTGSPRMLLHPGQVGMEDVSDELKKRCAFWHNRELIEELDT</sequence>